<protein>
    <submittedName>
        <fullName evidence="2">Uncharacterized protein</fullName>
    </submittedName>
</protein>
<feature type="region of interest" description="Disordered" evidence="1">
    <location>
        <begin position="474"/>
        <end position="644"/>
    </location>
</feature>
<sequence>MDEEEMEETSEQRNLHLYGRRNTRLHVTAQQAEYERFKRLPKKQRDAEIAKDLERIGQRLKENEEFMKTWKKPTDNVASESEADEEVDDEEEEEEEEAKDSDEDEGTVDEPGTKAWLKDWWKQMDSAWEEVYAHKISDPKYKRARAYSENSTYEKSEEAKKKRRTERKKSKRGRKKKVVDEEEREEEEEVEEEELGIIVEEIVYDEEDVFNKGGEKDSELAKFQMPKMEEREERFGNEPVDIEWQEAFTDTPPSQKVPTFVVAEEKPLKINIASQEQPGILKLSQPTENVSAPSFRKITKSVKWDDEYFYPVEENHVVEEQSDPMVSEQVVAEKPAQIVENQLVENSVKMDLASTPPNSRPPPLQSLQSGESSDYNITIEDPNNVTMEENEMRFHDFFNSDFNVFKKEDVMTAPEVNRDVTGIVTEEDEMNFNAFFNSEGDSDGTNTKTVTKEKNTVIKESSPLVTQIATETVDKEPKSLEADQSLEKEQKKETTVIRELPPPVTQIATDTVMEEAKRLETAKPPSDDKELEKHVDKRMESDDPDSSLPETLPTVSPPLPPSPSRVLRSKSKVPARKPHKRNVTPDTAEIAPKLAKRKLPTRQDPPATVTQEGRTLRSRRTLAPPTPSRTTASPYLTRSQKKKK</sequence>
<dbReference type="InParanoid" id="G0NVB2"/>
<feature type="compositionally biased region" description="Acidic residues" evidence="1">
    <location>
        <begin position="81"/>
        <end position="108"/>
    </location>
</feature>
<feature type="region of interest" description="Disordered" evidence="1">
    <location>
        <begin position="347"/>
        <end position="377"/>
    </location>
</feature>
<evidence type="ECO:0000313" key="2">
    <source>
        <dbReference type="EMBL" id="EGT38119.1"/>
    </source>
</evidence>
<accession>G0NVB2</accession>
<gene>
    <name evidence="2" type="ORF">CAEBREN_23430</name>
</gene>
<feature type="compositionally biased region" description="Basic residues" evidence="1">
    <location>
        <begin position="161"/>
        <end position="177"/>
    </location>
</feature>
<dbReference type="Proteomes" id="UP000008068">
    <property type="component" value="Unassembled WGS sequence"/>
</dbReference>
<reference evidence="3" key="1">
    <citation type="submission" date="2011-07" db="EMBL/GenBank/DDBJ databases">
        <authorList>
            <consortium name="Caenorhabditis brenneri Sequencing and Analysis Consortium"/>
            <person name="Wilson R.K."/>
        </authorList>
    </citation>
    <scope>NUCLEOTIDE SEQUENCE [LARGE SCALE GENOMIC DNA]</scope>
    <source>
        <strain evidence="3">PB2801</strain>
    </source>
</reference>
<feature type="compositionally biased region" description="Basic and acidic residues" evidence="1">
    <location>
        <begin position="514"/>
        <end position="541"/>
    </location>
</feature>
<dbReference type="EMBL" id="GL379955">
    <property type="protein sequence ID" value="EGT38119.1"/>
    <property type="molecule type" value="Genomic_DNA"/>
</dbReference>
<name>G0NVB2_CAEBE</name>
<dbReference type="HOGENOM" id="CLU_425291_0_0_1"/>
<evidence type="ECO:0000256" key="1">
    <source>
        <dbReference type="SAM" id="MobiDB-lite"/>
    </source>
</evidence>
<evidence type="ECO:0000313" key="3">
    <source>
        <dbReference type="Proteomes" id="UP000008068"/>
    </source>
</evidence>
<feature type="compositionally biased region" description="Acidic residues" evidence="1">
    <location>
        <begin position="180"/>
        <end position="192"/>
    </location>
</feature>
<feature type="region of interest" description="Disordered" evidence="1">
    <location>
        <begin position="139"/>
        <end position="192"/>
    </location>
</feature>
<feature type="region of interest" description="Disordered" evidence="1">
    <location>
        <begin position="1"/>
        <end position="22"/>
    </location>
</feature>
<feature type="compositionally biased region" description="Basic residues" evidence="1">
    <location>
        <begin position="567"/>
        <end position="582"/>
    </location>
</feature>
<keyword evidence="3" id="KW-1185">Reference proteome</keyword>
<feature type="region of interest" description="Disordered" evidence="1">
    <location>
        <begin position="63"/>
        <end position="115"/>
    </location>
</feature>
<feature type="compositionally biased region" description="Basic and acidic residues" evidence="1">
    <location>
        <begin position="63"/>
        <end position="74"/>
    </location>
</feature>
<feature type="compositionally biased region" description="Basic and acidic residues" evidence="1">
    <location>
        <begin position="474"/>
        <end position="496"/>
    </location>
</feature>
<dbReference type="eggNOG" id="ENOG502R98S">
    <property type="taxonomic scope" value="Eukaryota"/>
</dbReference>
<dbReference type="AlphaFoldDB" id="G0NVB2"/>
<proteinExistence type="predicted"/>
<feature type="compositionally biased region" description="Polar residues" evidence="1">
    <location>
        <begin position="365"/>
        <end position="377"/>
    </location>
</feature>
<organism evidence="3">
    <name type="scientific">Caenorhabditis brenneri</name>
    <name type="common">Nematode worm</name>
    <dbReference type="NCBI Taxonomy" id="135651"/>
    <lineage>
        <taxon>Eukaryota</taxon>
        <taxon>Metazoa</taxon>
        <taxon>Ecdysozoa</taxon>
        <taxon>Nematoda</taxon>
        <taxon>Chromadorea</taxon>
        <taxon>Rhabditida</taxon>
        <taxon>Rhabditina</taxon>
        <taxon>Rhabditomorpha</taxon>
        <taxon>Rhabditoidea</taxon>
        <taxon>Rhabditidae</taxon>
        <taxon>Peloderinae</taxon>
        <taxon>Caenorhabditis</taxon>
    </lineage>
</organism>